<reference evidence="4" key="2">
    <citation type="submission" date="2021-04" db="EMBL/GenBank/DDBJ databases">
        <authorList>
            <person name="Gilroy R."/>
        </authorList>
    </citation>
    <scope>NUCLEOTIDE SEQUENCE</scope>
    <source>
        <strain evidence="4">ChiGjej4B4-7305</strain>
    </source>
</reference>
<dbReference type="SMART" id="SM00822">
    <property type="entry name" value="PKS_KR"/>
    <property type="match status" value="1"/>
</dbReference>
<dbReference type="PANTHER" id="PTHR42760">
    <property type="entry name" value="SHORT-CHAIN DEHYDROGENASES/REDUCTASES FAMILY MEMBER"/>
    <property type="match status" value="1"/>
</dbReference>
<evidence type="ECO:0000256" key="2">
    <source>
        <dbReference type="ARBA" id="ARBA00023002"/>
    </source>
</evidence>
<dbReference type="GO" id="GO:0016616">
    <property type="term" value="F:oxidoreductase activity, acting on the CH-OH group of donors, NAD or NADP as acceptor"/>
    <property type="evidence" value="ECO:0007669"/>
    <property type="project" value="TreeGrafter"/>
</dbReference>
<evidence type="ECO:0000313" key="4">
    <source>
        <dbReference type="EMBL" id="HIZ35320.1"/>
    </source>
</evidence>
<dbReference type="PROSITE" id="PS00061">
    <property type="entry name" value="ADH_SHORT"/>
    <property type="match status" value="1"/>
</dbReference>
<dbReference type="InterPro" id="IPR057326">
    <property type="entry name" value="KR_dom"/>
</dbReference>
<dbReference type="InterPro" id="IPR020904">
    <property type="entry name" value="Sc_DH/Rdtase_CS"/>
</dbReference>
<dbReference type="PRINTS" id="PR00081">
    <property type="entry name" value="GDHRDH"/>
</dbReference>
<evidence type="ECO:0000313" key="5">
    <source>
        <dbReference type="Proteomes" id="UP000824037"/>
    </source>
</evidence>
<proteinExistence type="inferred from homology"/>
<feature type="domain" description="Ketoreductase" evidence="3">
    <location>
        <begin position="11"/>
        <end position="193"/>
    </location>
</feature>
<dbReference type="Pfam" id="PF13561">
    <property type="entry name" value="adh_short_C2"/>
    <property type="match status" value="1"/>
</dbReference>
<dbReference type="AlphaFoldDB" id="A0A9D2ED94"/>
<keyword evidence="2" id="KW-0560">Oxidoreductase</keyword>
<dbReference type="NCBIfam" id="NF005559">
    <property type="entry name" value="PRK07231.1"/>
    <property type="match status" value="1"/>
</dbReference>
<comment type="similarity">
    <text evidence="1">Belongs to the short-chain dehydrogenases/reductases (SDR) family.</text>
</comment>
<gene>
    <name evidence="4" type="ORF">H9815_06045</name>
</gene>
<dbReference type="PANTHER" id="PTHR42760:SF115">
    <property type="entry name" value="3-OXOACYL-[ACYL-CARRIER-PROTEIN] REDUCTASE FABG"/>
    <property type="match status" value="1"/>
</dbReference>
<protein>
    <submittedName>
        <fullName evidence="4">SDR family oxidoreductase</fullName>
    </submittedName>
</protein>
<evidence type="ECO:0000259" key="3">
    <source>
        <dbReference type="SMART" id="SM00822"/>
    </source>
</evidence>
<dbReference type="FunFam" id="3.40.50.720:FF:000240">
    <property type="entry name" value="SDR family oxidoreductase"/>
    <property type="match status" value="1"/>
</dbReference>
<comment type="caution">
    <text evidence="4">The sequence shown here is derived from an EMBL/GenBank/DDBJ whole genome shotgun (WGS) entry which is preliminary data.</text>
</comment>
<reference evidence="4" key="1">
    <citation type="journal article" date="2021" name="PeerJ">
        <title>Extensive microbial diversity within the chicken gut microbiome revealed by metagenomics and culture.</title>
        <authorList>
            <person name="Gilroy R."/>
            <person name="Ravi A."/>
            <person name="Getino M."/>
            <person name="Pursley I."/>
            <person name="Horton D.L."/>
            <person name="Alikhan N.F."/>
            <person name="Baker D."/>
            <person name="Gharbi K."/>
            <person name="Hall N."/>
            <person name="Watson M."/>
            <person name="Adriaenssens E.M."/>
            <person name="Foster-Nyarko E."/>
            <person name="Jarju S."/>
            <person name="Secka A."/>
            <person name="Antonio M."/>
            <person name="Oren A."/>
            <person name="Chaudhuri R.R."/>
            <person name="La Ragione R."/>
            <person name="Hildebrand F."/>
            <person name="Pallen M.J."/>
        </authorList>
    </citation>
    <scope>NUCLEOTIDE SEQUENCE</scope>
    <source>
        <strain evidence="4">ChiGjej4B4-7305</strain>
    </source>
</reference>
<dbReference type="PRINTS" id="PR00080">
    <property type="entry name" value="SDRFAMILY"/>
</dbReference>
<dbReference type="GO" id="GO:0005975">
    <property type="term" value="P:carbohydrate metabolic process"/>
    <property type="evidence" value="ECO:0007669"/>
    <property type="project" value="UniProtKB-ARBA"/>
</dbReference>
<organism evidence="4 5">
    <name type="scientific">Candidatus Ruania gallistercoris</name>
    <dbReference type="NCBI Taxonomy" id="2838746"/>
    <lineage>
        <taxon>Bacteria</taxon>
        <taxon>Bacillati</taxon>
        <taxon>Actinomycetota</taxon>
        <taxon>Actinomycetes</taxon>
        <taxon>Micrococcales</taxon>
        <taxon>Ruaniaceae</taxon>
        <taxon>Ruania</taxon>
    </lineage>
</organism>
<dbReference type="Gene3D" id="3.40.50.720">
    <property type="entry name" value="NAD(P)-binding Rossmann-like Domain"/>
    <property type="match status" value="1"/>
</dbReference>
<dbReference type="SUPFAM" id="SSF51735">
    <property type="entry name" value="NAD(P)-binding Rossmann-fold domains"/>
    <property type="match status" value="1"/>
</dbReference>
<dbReference type="EMBL" id="DXBY01000097">
    <property type="protein sequence ID" value="HIZ35320.1"/>
    <property type="molecule type" value="Genomic_DNA"/>
</dbReference>
<dbReference type="Proteomes" id="UP000824037">
    <property type="component" value="Unassembled WGS sequence"/>
</dbReference>
<dbReference type="InterPro" id="IPR036291">
    <property type="entry name" value="NAD(P)-bd_dom_sf"/>
</dbReference>
<sequence>MTTPEQLFSGRTAVVTGGARGLGLAMARALARHGAQLALLDVLDGVADSARTLSEETGRRTVGLHCDVTDEQSISAALDAVVADLGTATVLVNAAGIASPTPALDITRAEWDRMLAVNVTGTFLPCQQFARRAIAAGLAGTVVNVSSMSGEIVNVPQTQAAYNTSKAAVAMLTKSLAVEWLPHGIRVNAIAPGYFASDMTRDVAANDPQMAQEWHSRIPFGRMGEPDELGDLVVYLASDRSRYVVGQNVVIDGGYTLI</sequence>
<name>A0A9D2ED94_9MICO</name>
<evidence type="ECO:0000256" key="1">
    <source>
        <dbReference type="ARBA" id="ARBA00006484"/>
    </source>
</evidence>
<accession>A0A9D2ED94</accession>
<dbReference type="InterPro" id="IPR002347">
    <property type="entry name" value="SDR_fam"/>
</dbReference>